<dbReference type="PANTHER" id="PTHR47505">
    <property type="entry name" value="DNA UTILIZATION PROTEIN YHGH"/>
    <property type="match status" value="1"/>
</dbReference>
<organism evidence="2 3">
    <name type="scientific">Paenibacillus rhizoplanae</name>
    <dbReference type="NCBI Taxonomy" id="1917181"/>
    <lineage>
        <taxon>Bacteria</taxon>
        <taxon>Bacillati</taxon>
        <taxon>Bacillota</taxon>
        <taxon>Bacilli</taxon>
        <taxon>Bacillales</taxon>
        <taxon>Paenibacillaceae</taxon>
        <taxon>Paenibacillus</taxon>
    </lineage>
</organism>
<accession>A0ABW5FAB7</accession>
<comment type="caution">
    <text evidence="2">The sequence shown here is derived from an EMBL/GenBank/DDBJ whole genome shotgun (WGS) entry which is preliminary data.</text>
</comment>
<dbReference type="InterPro" id="IPR000836">
    <property type="entry name" value="PRTase_dom"/>
</dbReference>
<dbReference type="InterPro" id="IPR051910">
    <property type="entry name" value="ComF/GntX_DNA_util-trans"/>
</dbReference>
<gene>
    <name evidence="2" type="ORF">ACFSX3_18205</name>
</gene>
<dbReference type="Gene3D" id="3.40.50.2020">
    <property type="match status" value="1"/>
</dbReference>
<dbReference type="CDD" id="cd06223">
    <property type="entry name" value="PRTases_typeI"/>
    <property type="match status" value="1"/>
</dbReference>
<protein>
    <submittedName>
        <fullName evidence="2">ComF family protein</fullName>
    </submittedName>
</protein>
<dbReference type="InterPro" id="IPR029057">
    <property type="entry name" value="PRTase-like"/>
</dbReference>
<evidence type="ECO:0000313" key="3">
    <source>
        <dbReference type="Proteomes" id="UP001597448"/>
    </source>
</evidence>
<reference evidence="3" key="1">
    <citation type="journal article" date="2019" name="Int. J. Syst. Evol. Microbiol.">
        <title>The Global Catalogue of Microorganisms (GCM) 10K type strain sequencing project: providing services to taxonomists for standard genome sequencing and annotation.</title>
        <authorList>
            <consortium name="The Broad Institute Genomics Platform"/>
            <consortium name="The Broad Institute Genome Sequencing Center for Infectious Disease"/>
            <person name="Wu L."/>
            <person name="Ma J."/>
        </authorList>
    </citation>
    <scope>NUCLEOTIDE SEQUENCE [LARGE SCALE GENOMIC DNA]</scope>
    <source>
        <strain evidence="3">CCM 8725</strain>
    </source>
</reference>
<dbReference type="PANTHER" id="PTHR47505:SF1">
    <property type="entry name" value="DNA UTILIZATION PROTEIN YHGH"/>
    <property type="match status" value="1"/>
</dbReference>
<dbReference type="SUPFAM" id="SSF53271">
    <property type="entry name" value="PRTase-like"/>
    <property type="match status" value="1"/>
</dbReference>
<dbReference type="RefSeq" id="WP_209988904.1">
    <property type="nucleotide sequence ID" value="NZ_JBHSVQ010000001.1"/>
</dbReference>
<dbReference type="Proteomes" id="UP001597448">
    <property type="component" value="Unassembled WGS sequence"/>
</dbReference>
<keyword evidence="3" id="KW-1185">Reference proteome</keyword>
<comment type="similarity">
    <text evidence="1">Belongs to the ComF/GntX family.</text>
</comment>
<evidence type="ECO:0000256" key="1">
    <source>
        <dbReference type="ARBA" id="ARBA00008007"/>
    </source>
</evidence>
<name>A0ABW5FAB7_9BACL</name>
<sequence length="295" mass="33235">MRSLTSWMKQARSLIAPSQPECLFCGRRGRPSPEWPGICVHCQSGIPWIRVPRCQICGRHVGCPDCSRSHGPLPIRCNRSAVAYTSDMREILGQYKYRGNERLAPLLGLMLDRAYELLQQEQSNQQLNGAQQGVFFNKPFPVFQSKLRVRVGSNLWQADLLVPVPVSAVRLSERGFNQAERLADVVSLRRGVPQLPLLVRTHHTAKQSFKSRSERLADMKYAFAGNTDSAVLQSLNEHLHSRASHQLEQRPLRIIIVDDIYTTGSTIRACAGALQQLCRSLDCTAEIYSLTWARS</sequence>
<dbReference type="EMBL" id="JBHUKY010000031">
    <property type="protein sequence ID" value="MFD2411826.1"/>
    <property type="molecule type" value="Genomic_DNA"/>
</dbReference>
<evidence type="ECO:0000313" key="2">
    <source>
        <dbReference type="EMBL" id="MFD2411826.1"/>
    </source>
</evidence>
<proteinExistence type="inferred from homology"/>